<comment type="similarity">
    <text evidence="2">Belongs to the glycosyl hydrolases 36 family.</text>
</comment>
<evidence type="ECO:0000256" key="2">
    <source>
        <dbReference type="ARBA" id="ARBA00007240"/>
    </source>
</evidence>
<dbReference type="EMBL" id="NBSH01000001">
    <property type="protein sequence ID" value="ORX40659.1"/>
    <property type="molecule type" value="Genomic_DNA"/>
</dbReference>
<reference evidence="5 6" key="1">
    <citation type="submission" date="2017-03" db="EMBL/GenBank/DDBJ databases">
        <title>Widespread Adenine N6-methylation of Active Genes in Fungi.</title>
        <authorList>
            <consortium name="DOE Joint Genome Institute"/>
            <person name="Mondo S.J."/>
            <person name="Dannebaum R.O."/>
            <person name="Kuo R.C."/>
            <person name="Louie K.B."/>
            <person name="Bewick A.J."/>
            <person name="Labutti K."/>
            <person name="Haridas S."/>
            <person name="Kuo A."/>
            <person name="Salamov A."/>
            <person name="Ahrendt S.R."/>
            <person name="Lau R."/>
            <person name="Bowen B.P."/>
            <person name="Lipzen A."/>
            <person name="Sullivan W."/>
            <person name="Andreopoulos W.B."/>
            <person name="Clum A."/>
            <person name="Lindquist E."/>
            <person name="Daum C."/>
            <person name="Northen T.R."/>
            <person name="Ramamoorthy G."/>
            <person name="Schmitz R.J."/>
            <person name="Gryganskyi A."/>
            <person name="Culley D."/>
            <person name="Magnuson J."/>
            <person name="James T.Y."/>
            <person name="O'Malley M.A."/>
            <person name="Stajich J.E."/>
            <person name="Spatafora J.W."/>
            <person name="Visel A."/>
            <person name="Grigoriev I.V."/>
        </authorList>
    </citation>
    <scope>NUCLEOTIDE SEQUENCE [LARGE SCALE GENOMIC DNA]</scope>
    <source>
        <strain evidence="5 6">NRRL Y-17943</strain>
    </source>
</reference>
<keyword evidence="6" id="KW-1185">Reference proteome</keyword>
<dbReference type="InParanoid" id="A0A1Y1URQ5"/>
<dbReference type="OrthoDB" id="4664297at2759"/>
<dbReference type="RefSeq" id="XP_021874338.1">
    <property type="nucleotide sequence ID" value="XM_022017685.1"/>
</dbReference>
<comment type="caution">
    <text evidence="5">The sequence shown here is derived from an EMBL/GenBank/DDBJ whole genome shotgun (WGS) entry which is preliminary data.</text>
</comment>
<dbReference type="Pfam" id="PF05691">
    <property type="entry name" value="Raffinose_syn"/>
    <property type="match status" value="1"/>
</dbReference>
<protein>
    <submittedName>
        <fullName evidence="5">Glycoside hydrolase superfamily</fullName>
    </submittedName>
</protein>
<sequence>MLTNVNSFTLSPGQDFLRSPVNWNELSGSKDWKTLSWIRTKATWIEANLFEKLSSHPDNAASLILLKTADSTLALYPVGTSAIMANLKVVDGVIHANLRREALDREDTAYVVCVRASGWEENDIVKTAVEQARKLVGGRPKPEPHYGGFWDGVGICSWEAIKTVGEKTGQFRASKDILMNLIPSDPISTFLIDDGWQDIRYDKDGDNWSPRRLHSFGTWSGFGGTMDEVVNAIKSKTDTKVGVWMTLQGYWFSIDPKSELMKTYNCVQFKDGNGVQTGPLDPETTDEPRYLYVPRPDKAKQFWLDWFTKLKSQGIDFVKIDNQAGYDMFTGAGCIAAAQAMWRGMLEAVVEIFGSVDRVIMCMSHNERMLNGPGGLDFDRPAGELVFRNSDDYNIGFPNKHVEFPYWNLYSAILHNHLSFRLDFDMFASTPADHLPVYHALLRSMSTGPILISDLPGDVPDEAIKRKIISKTSDGSIKSVKTSTAAALLPNRWFWDNVRAAHGDGPAIVAGVAVPSAHGALIGAWNSRDHEKGGKAIDAIGLRDVEDVLGGPLESDHVLWSVGLSSKPTMKIATKGWKGSLPISLDKDHAEEIIVAKIWHVGGKHIAVLGMMDKFATLAGVTVSMENDSLSIHTTFETDQLTVVAWPELGLQSTATISGDVTAHQYVVKGNPVADGWKVEL</sequence>
<dbReference type="InterPro" id="IPR008811">
    <property type="entry name" value="Glycosyl_hydrolases_36"/>
</dbReference>
<gene>
    <name evidence="5" type="ORF">BD324DRAFT_647578</name>
</gene>
<dbReference type="STRING" id="4999.A0A1Y1URQ5"/>
<comment type="catalytic activity">
    <reaction evidence="4">
        <text>alpha-D-galactosyl-(1-&gt;3)-1D-myo-inositol + sucrose = raffinose + myo-inositol</text>
        <dbReference type="Rhea" id="RHEA:20161"/>
        <dbReference type="ChEBI" id="CHEBI:16634"/>
        <dbReference type="ChEBI" id="CHEBI:17268"/>
        <dbReference type="ChEBI" id="CHEBI:17505"/>
        <dbReference type="ChEBI" id="CHEBI:17992"/>
        <dbReference type="EC" id="2.4.1.82"/>
    </reaction>
</comment>
<keyword evidence="3" id="KW-0119">Carbohydrate metabolism</keyword>
<comment type="catalytic activity">
    <reaction evidence="1">
        <text>Hydrolysis of terminal, non-reducing alpha-D-galactose residues in alpha-D-galactosides, including galactose oligosaccharides, galactomannans and galactolipids.</text>
        <dbReference type="EC" id="3.2.1.22"/>
    </reaction>
</comment>
<dbReference type="InterPro" id="IPR013785">
    <property type="entry name" value="Aldolase_TIM"/>
</dbReference>
<proteinExistence type="inferred from homology"/>
<evidence type="ECO:0000256" key="3">
    <source>
        <dbReference type="ARBA" id="ARBA00023277"/>
    </source>
</evidence>
<accession>A0A1Y1URQ5</accession>
<dbReference type="SUPFAM" id="SSF51445">
    <property type="entry name" value="(Trans)glycosidases"/>
    <property type="match status" value="1"/>
</dbReference>
<dbReference type="GeneID" id="33559494"/>
<dbReference type="GO" id="GO:0047274">
    <property type="term" value="F:galactinol-sucrose galactosyltransferase activity"/>
    <property type="evidence" value="ECO:0007669"/>
    <property type="project" value="UniProtKB-EC"/>
</dbReference>
<evidence type="ECO:0000313" key="5">
    <source>
        <dbReference type="EMBL" id="ORX40659.1"/>
    </source>
</evidence>
<keyword evidence="5" id="KW-0378">Hydrolase</keyword>
<dbReference type="Gene3D" id="3.20.20.70">
    <property type="entry name" value="Aldolase class I"/>
    <property type="match status" value="1"/>
</dbReference>
<dbReference type="InterPro" id="IPR017853">
    <property type="entry name" value="GH"/>
</dbReference>
<evidence type="ECO:0000256" key="4">
    <source>
        <dbReference type="ARBA" id="ARBA00049426"/>
    </source>
</evidence>
<name>A0A1Y1URQ5_9TREE</name>
<dbReference type="PANTHER" id="PTHR31268">
    <property type="match status" value="1"/>
</dbReference>
<dbReference type="AlphaFoldDB" id="A0A1Y1URQ5"/>
<organism evidence="5 6">
    <name type="scientific">Kockovaella imperatae</name>
    <dbReference type="NCBI Taxonomy" id="4999"/>
    <lineage>
        <taxon>Eukaryota</taxon>
        <taxon>Fungi</taxon>
        <taxon>Dikarya</taxon>
        <taxon>Basidiomycota</taxon>
        <taxon>Agaricomycotina</taxon>
        <taxon>Tremellomycetes</taxon>
        <taxon>Tremellales</taxon>
        <taxon>Cuniculitremaceae</taxon>
        <taxon>Kockovaella</taxon>
    </lineage>
</organism>
<dbReference type="PANTHER" id="PTHR31268:SF32">
    <property type="entry name" value="GALACTINOL--SUCROSE GALACTOSYLTRANSFERASE 2-RELATED"/>
    <property type="match status" value="1"/>
</dbReference>
<dbReference type="GO" id="GO:0004557">
    <property type="term" value="F:alpha-galactosidase activity"/>
    <property type="evidence" value="ECO:0007669"/>
    <property type="project" value="UniProtKB-EC"/>
</dbReference>
<evidence type="ECO:0000313" key="6">
    <source>
        <dbReference type="Proteomes" id="UP000193218"/>
    </source>
</evidence>
<evidence type="ECO:0000256" key="1">
    <source>
        <dbReference type="ARBA" id="ARBA00001255"/>
    </source>
</evidence>
<dbReference type="Proteomes" id="UP000193218">
    <property type="component" value="Unassembled WGS sequence"/>
</dbReference>